<feature type="domain" description="DM10" evidence="7">
    <location>
        <begin position="446"/>
        <end position="546"/>
    </location>
</feature>
<dbReference type="PROSITE" id="PS51336">
    <property type="entry name" value="DM10"/>
    <property type="match status" value="3"/>
</dbReference>
<evidence type="ECO:0000256" key="6">
    <source>
        <dbReference type="ARBA" id="ARBA00023273"/>
    </source>
</evidence>
<accession>A0A812JX57</accession>
<dbReference type="GO" id="GO:0060285">
    <property type="term" value="P:cilium-dependent cell motility"/>
    <property type="evidence" value="ECO:0007669"/>
    <property type="project" value="TreeGrafter"/>
</dbReference>
<keyword evidence="6" id="KW-0966">Cell projection</keyword>
<sequence length="626" mass="72218">MTSTPRSARSTLPFLPGYTAHDLRFNSRKPQTLSWGPGGSTDAFHKLKQKVHKVPTLNLAIVEKLRDPFHRYDMSYRSPTHDEKSFMRESARNTYRPAIPPAWLQHDRQVLKFSAYSQEPVYESPKEAFRIRCCNVYFYLEDGTMMVSEPKVENSGMSQGTWIKRHRLPKPECMGGGLYTCDDLRVGCTISIYSQLFRLVACDQFTRDFYQHALGVEMEADEDAPLDSFRASEIEDNAPETKALIAARSARLAESKEYHHLSAGGNRKNAKLEQYLENDRKVLRFNCYWNDHTKYGTRQYYTLHYYLADDTAEILENMSRNSGRDPYPTFWRRSPLRKSPNISAIPGMDVESVVYKPEDLLIGECVQVLGRDVFLYDCDSFTRDFYRQFMNLEQDSIPIENPQLVHTKLRFPPHIGFGSEEDSLASCLRLRPRPPQRDMKKLIADAEKVMRFEAVLVNSIPQDQKRRFVVAVFLADTSIGVWEFKNRNSGHTEGKFANKARRKNPMTRMWFRQSDFFVGATIEVNASPFRLIWADDAAFNYMEEHADEFPRSNVDVILSKIAPFAEDLRKVPGIMEWKDLQALAKEMDLHLVDQEVIALARAFGTYQGHPKCRATIDVSRVVSALQ</sequence>
<evidence type="ECO:0000256" key="1">
    <source>
        <dbReference type="ARBA" id="ARBA00004138"/>
    </source>
</evidence>
<dbReference type="InterPro" id="IPR006602">
    <property type="entry name" value="DM10_dom"/>
</dbReference>
<evidence type="ECO:0000256" key="5">
    <source>
        <dbReference type="ARBA" id="ARBA00023212"/>
    </source>
</evidence>
<evidence type="ECO:0000259" key="7">
    <source>
        <dbReference type="PROSITE" id="PS51336"/>
    </source>
</evidence>
<keyword evidence="4" id="KW-0677">Repeat</keyword>
<name>A0A812JX57_SYMPI</name>
<dbReference type="GO" id="GO:0043014">
    <property type="term" value="F:alpha-tubulin binding"/>
    <property type="evidence" value="ECO:0007669"/>
    <property type="project" value="TreeGrafter"/>
</dbReference>
<evidence type="ECO:0000313" key="8">
    <source>
        <dbReference type="EMBL" id="CAE7217706.1"/>
    </source>
</evidence>
<keyword evidence="3" id="KW-0963">Cytoplasm</keyword>
<feature type="domain" description="DM10" evidence="7">
    <location>
        <begin position="279"/>
        <end position="390"/>
    </location>
</feature>
<evidence type="ECO:0000313" key="9">
    <source>
        <dbReference type="Proteomes" id="UP000649617"/>
    </source>
</evidence>
<keyword evidence="9" id="KW-1185">Reference proteome</keyword>
<gene>
    <name evidence="8" type="primary">efhc2</name>
    <name evidence="8" type="ORF">SPIL2461_LOCUS2709</name>
</gene>
<dbReference type="Gene3D" id="2.30.29.170">
    <property type="match status" value="3"/>
</dbReference>
<dbReference type="FunFam" id="2.30.29.170:FF:000004">
    <property type="entry name" value="EF-hand domain containing 2"/>
    <property type="match status" value="1"/>
</dbReference>
<dbReference type="AlphaFoldDB" id="A0A812JX57"/>
<protein>
    <submittedName>
        <fullName evidence="8">Efhc2 protein</fullName>
    </submittedName>
</protein>
<dbReference type="GO" id="GO:0007052">
    <property type="term" value="P:mitotic spindle organization"/>
    <property type="evidence" value="ECO:0007669"/>
    <property type="project" value="TreeGrafter"/>
</dbReference>
<dbReference type="Proteomes" id="UP000649617">
    <property type="component" value="Unassembled WGS sequence"/>
</dbReference>
<dbReference type="InterPro" id="IPR040193">
    <property type="entry name" value="EFHC1/EFHC2/EFHB"/>
</dbReference>
<dbReference type="OrthoDB" id="6360546at2759"/>
<proteinExistence type="predicted"/>
<evidence type="ECO:0000256" key="3">
    <source>
        <dbReference type="ARBA" id="ARBA00022490"/>
    </source>
</evidence>
<dbReference type="GO" id="GO:0000281">
    <property type="term" value="P:mitotic cytokinesis"/>
    <property type="evidence" value="ECO:0007669"/>
    <property type="project" value="TreeGrafter"/>
</dbReference>
<organism evidence="8 9">
    <name type="scientific">Symbiodinium pilosum</name>
    <name type="common">Dinoflagellate</name>
    <dbReference type="NCBI Taxonomy" id="2952"/>
    <lineage>
        <taxon>Eukaryota</taxon>
        <taxon>Sar</taxon>
        <taxon>Alveolata</taxon>
        <taxon>Dinophyceae</taxon>
        <taxon>Suessiales</taxon>
        <taxon>Symbiodiniaceae</taxon>
        <taxon>Symbiodinium</taxon>
    </lineage>
</organism>
<dbReference type="SMART" id="SM00676">
    <property type="entry name" value="DM10"/>
    <property type="match status" value="3"/>
</dbReference>
<dbReference type="FunFam" id="2.30.29.170:FF:000002">
    <property type="entry name" value="EF-hand domain (C-terminal) containing 1"/>
    <property type="match status" value="1"/>
</dbReference>
<dbReference type="GO" id="GO:0005930">
    <property type="term" value="C:axoneme"/>
    <property type="evidence" value="ECO:0007669"/>
    <property type="project" value="TreeGrafter"/>
</dbReference>
<comment type="subcellular location">
    <subcellularLocation>
        <location evidence="1">Cell projection</location>
        <location evidence="1">Cilium</location>
    </subcellularLocation>
    <subcellularLocation>
        <location evidence="2">Cytoplasm</location>
        <location evidence="2">Cytoskeleton</location>
    </subcellularLocation>
</comment>
<reference evidence="8" key="1">
    <citation type="submission" date="2021-02" db="EMBL/GenBank/DDBJ databases">
        <authorList>
            <person name="Dougan E. K."/>
            <person name="Rhodes N."/>
            <person name="Thang M."/>
            <person name="Chan C."/>
        </authorList>
    </citation>
    <scope>NUCLEOTIDE SEQUENCE</scope>
</reference>
<dbReference type="GO" id="GO:0072686">
    <property type="term" value="C:mitotic spindle"/>
    <property type="evidence" value="ECO:0007669"/>
    <property type="project" value="TreeGrafter"/>
</dbReference>
<feature type="domain" description="DM10" evidence="7">
    <location>
        <begin position="107"/>
        <end position="214"/>
    </location>
</feature>
<keyword evidence="5" id="KW-0206">Cytoskeleton</keyword>
<dbReference type="Pfam" id="PF06565">
    <property type="entry name" value="DM10_dom"/>
    <property type="match status" value="3"/>
</dbReference>
<evidence type="ECO:0000256" key="2">
    <source>
        <dbReference type="ARBA" id="ARBA00004245"/>
    </source>
</evidence>
<dbReference type="PANTHER" id="PTHR12086">
    <property type="entry name" value="EF-HAND DOMAIN C-TERMINAL CONTAINING PROTEIN"/>
    <property type="match status" value="1"/>
</dbReference>
<dbReference type="EMBL" id="CAJNIZ010003025">
    <property type="protein sequence ID" value="CAE7217706.1"/>
    <property type="molecule type" value="Genomic_DNA"/>
</dbReference>
<evidence type="ECO:0000256" key="4">
    <source>
        <dbReference type="ARBA" id="ARBA00022737"/>
    </source>
</evidence>
<dbReference type="PANTHER" id="PTHR12086:SF9">
    <property type="entry name" value="EF-HAND DOMAIN-CONTAINING PROTEIN 1"/>
    <property type="match status" value="1"/>
</dbReference>
<comment type="caution">
    <text evidence="8">The sequence shown here is derived from an EMBL/GenBank/DDBJ whole genome shotgun (WGS) entry which is preliminary data.</text>
</comment>